<accession>A0A8J2T4Z7</accession>
<dbReference type="Proteomes" id="UP000019375">
    <property type="component" value="Unassembled WGS sequence"/>
</dbReference>
<name>A0A8J2T4Z7_ZYGB2</name>
<dbReference type="PANTHER" id="PTHR37784:SF2">
    <property type="entry name" value="HIGH-OSMOLARITY-INDUCED TRANSCRIPTION PROTEIN 1"/>
    <property type="match status" value="1"/>
</dbReference>
<proteinExistence type="predicted"/>
<protein>
    <submittedName>
        <fullName evidence="3">BN860_05182g1_1</fullName>
    </submittedName>
</protein>
<feature type="compositionally biased region" description="Polar residues" evidence="1">
    <location>
        <begin position="318"/>
        <end position="330"/>
    </location>
</feature>
<feature type="compositionally biased region" description="Low complexity" evidence="1">
    <location>
        <begin position="272"/>
        <end position="285"/>
    </location>
</feature>
<feature type="compositionally biased region" description="Polar residues" evidence="1">
    <location>
        <begin position="108"/>
        <end position="125"/>
    </location>
</feature>
<organism evidence="3 4">
    <name type="scientific">Zygosaccharomyces bailii (strain CLIB 213 / ATCC 58445 / CBS 680 / BCRC 21525 / NBRC 1098 / NCYC 1416 / NRRL Y-2227)</name>
    <dbReference type="NCBI Taxonomy" id="1333698"/>
    <lineage>
        <taxon>Eukaryota</taxon>
        <taxon>Fungi</taxon>
        <taxon>Dikarya</taxon>
        <taxon>Ascomycota</taxon>
        <taxon>Saccharomycotina</taxon>
        <taxon>Saccharomycetes</taxon>
        <taxon>Saccharomycetales</taxon>
        <taxon>Saccharomycetaceae</taxon>
        <taxon>Zygosaccharomyces</taxon>
    </lineage>
</organism>
<dbReference type="InterPro" id="IPR022210">
    <property type="entry name" value="TF_GCR1-like"/>
</dbReference>
<keyword evidence="4" id="KW-1185">Reference proteome</keyword>
<dbReference type="InterPro" id="IPR052146">
    <property type="entry name" value="HOT1"/>
</dbReference>
<evidence type="ECO:0000259" key="2">
    <source>
        <dbReference type="Pfam" id="PF12550"/>
    </source>
</evidence>
<dbReference type="GO" id="GO:0000978">
    <property type="term" value="F:RNA polymerase II cis-regulatory region sequence-specific DNA binding"/>
    <property type="evidence" value="ECO:0007669"/>
    <property type="project" value="TreeGrafter"/>
</dbReference>
<gene>
    <name evidence="3" type="ORF">BN860_05182g</name>
</gene>
<dbReference type="Pfam" id="PF12550">
    <property type="entry name" value="GCR1_C"/>
    <property type="match status" value="1"/>
</dbReference>
<evidence type="ECO:0000313" key="4">
    <source>
        <dbReference type="Proteomes" id="UP000019375"/>
    </source>
</evidence>
<dbReference type="AlphaFoldDB" id="A0A8J2T4Z7"/>
<dbReference type="PANTHER" id="PTHR37784">
    <property type="entry name" value="PROTEIN MSN1"/>
    <property type="match status" value="1"/>
</dbReference>
<feature type="region of interest" description="Disordered" evidence="1">
    <location>
        <begin position="21"/>
        <end position="41"/>
    </location>
</feature>
<feature type="compositionally biased region" description="Acidic residues" evidence="1">
    <location>
        <begin position="396"/>
        <end position="414"/>
    </location>
</feature>
<dbReference type="GO" id="GO:0000981">
    <property type="term" value="F:DNA-binding transcription factor activity, RNA polymerase II-specific"/>
    <property type="evidence" value="ECO:0007669"/>
    <property type="project" value="TreeGrafter"/>
</dbReference>
<feature type="compositionally biased region" description="Polar residues" evidence="1">
    <location>
        <begin position="250"/>
        <end position="263"/>
    </location>
</feature>
<reference evidence="4" key="1">
    <citation type="journal article" date="2013" name="Genome Announc.">
        <title>Genome sequence of the food spoilage yeast Zygosaccharomyces bailii CLIB 213(T).</title>
        <authorList>
            <person name="Galeote V."/>
            <person name="Bigey F."/>
            <person name="Devillers H."/>
            <person name="Neuveglise C."/>
            <person name="Dequin S."/>
        </authorList>
    </citation>
    <scope>NUCLEOTIDE SEQUENCE [LARGE SCALE GENOMIC DNA]</scope>
    <source>
        <strain evidence="4">CLIB 213 / ATCC 58445 / CBS 680 / CCRC 21525 / NBRC 1098 / NCYC 1416 / NRRL Y-2227</strain>
    </source>
</reference>
<feature type="domain" description="Transcription activator GCR1-like" evidence="2">
    <location>
        <begin position="521"/>
        <end position="598"/>
    </location>
</feature>
<sequence>MSDQSHPLVVASNGGSLLDATQSVGNVGTDPSLNMGTATSNTQRESLPLNLHLGLESDSLTSGQPAAAGASLPPNSTVATNSTSTTSTSMNSNNNTTVPTPVAIPNANASALESSNPGSTKSTGLGTAYPSMHSIPSASPARTIPSDRSTNTVRMFQRMDELSARFIVMEEMFQKLCKTVEEQSMTIADLKLQNMHSCNEITRKIDELAAQPQRQPREQPSDQDSFVTDLLNSITNVSSSYLRKIRSRSGSKAQLQQYQSGNEQADDRQHQHQNQQQPTNEQNPHWYENSNPQGYGVSTDRTFTLNPNGIKRRKRNMPHSNGTSNAPSYTDLNSLNNFGTISLPNLTLEHTGITPLLRSNAANNLGFPPQPAPTQDSVPKSKGIHLEIGSQLASANEDENEEEDGYQEEDDEDEKSAKTDSSSGSGSDSAGASSAGEQDPSDEEDEAEDDTDAATVASRRAVTDSNARPKRKRKRMIDKNVRSMVGNSDAVTVRSTPDRDERLVLKNSASVPSPRARDLNYTLLKAPSDVRTIWQEYVDGIDGDPPIKKLEEKYGNKWRLNRNRKTFARRKRLYKFILNGMSRGKSADEMIDTLERRRLYRDENGEVKRRTIGWLQQSLTGI</sequence>
<dbReference type="OrthoDB" id="428577at2759"/>
<feature type="region of interest" description="Disordered" evidence="1">
    <location>
        <begin position="390"/>
        <end position="481"/>
    </location>
</feature>
<feature type="region of interest" description="Disordered" evidence="1">
    <location>
        <begin position="245"/>
        <end position="330"/>
    </location>
</feature>
<evidence type="ECO:0000313" key="3">
    <source>
        <dbReference type="EMBL" id="CDF88228.1"/>
    </source>
</evidence>
<feature type="compositionally biased region" description="Low complexity" evidence="1">
    <location>
        <begin position="419"/>
        <end position="436"/>
    </location>
</feature>
<dbReference type="EMBL" id="HG316455">
    <property type="protein sequence ID" value="CDF88228.1"/>
    <property type="molecule type" value="Genomic_DNA"/>
</dbReference>
<feature type="compositionally biased region" description="Acidic residues" evidence="1">
    <location>
        <begin position="439"/>
        <end position="452"/>
    </location>
</feature>
<dbReference type="GO" id="GO:0060963">
    <property type="term" value="P:positive regulation of ribosomal protein gene transcription by RNA polymerase II"/>
    <property type="evidence" value="ECO:0007669"/>
    <property type="project" value="TreeGrafter"/>
</dbReference>
<evidence type="ECO:0000256" key="1">
    <source>
        <dbReference type="SAM" id="MobiDB-lite"/>
    </source>
</evidence>
<feature type="compositionally biased region" description="Low complexity" evidence="1">
    <location>
        <begin position="73"/>
        <end position="107"/>
    </location>
</feature>
<feature type="region of interest" description="Disordered" evidence="1">
    <location>
        <begin position="56"/>
        <end position="150"/>
    </location>
</feature>